<proteinExistence type="predicted"/>
<dbReference type="Proteomes" id="UP000019225">
    <property type="component" value="Chromosome"/>
</dbReference>
<keyword evidence="2" id="KW-1185">Reference proteome</keyword>
<protein>
    <submittedName>
        <fullName evidence="1">Uncharacterized protein</fullName>
    </submittedName>
</protein>
<dbReference type="HOGENOM" id="CLU_2633490_0_0_11"/>
<gene>
    <name evidence="1" type="ORF">KALB_4920</name>
</gene>
<evidence type="ECO:0000313" key="2">
    <source>
        <dbReference type="Proteomes" id="UP000019225"/>
    </source>
</evidence>
<accession>W5WBN0</accession>
<reference evidence="1 2" key="1">
    <citation type="journal article" date="2014" name="BMC Genomics">
        <title>Complete genome sequence of producer of the glycopeptide antibiotic Aculeximycin Kutzneria albida DSM 43870T, a representative of minor genus of Pseudonocardiaceae.</title>
        <authorList>
            <person name="Rebets Y."/>
            <person name="Tokovenko B."/>
            <person name="Lushchyk I."/>
            <person name="Ruckert C."/>
            <person name="Zaburannyi N."/>
            <person name="Bechthold A."/>
            <person name="Kalinowski J."/>
            <person name="Luzhetskyy A."/>
        </authorList>
    </citation>
    <scope>NUCLEOTIDE SEQUENCE [LARGE SCALE GENOMIC DNA]</scope>
    <source>
        <strain evidence="1">DSM 43870</strain>
    </source>
</reference>
<dbReference type="STRING" id="1449976.KALB_4920"/>
<sequence>MLRIPPKALGAGWHEFRYPRPAVDEPTDAFKRGVEAAGAVLLAERMDLVERVLVERLGRSTADELMGAIDIALEEEQ</sequence>
<name>W5WBN0_9PSEU</name>
<organism evidence="1 2">
    <name type="scientific">Kutzneria albida DSM 43870</name>
    <dbReference type="NCBI Taxonomy" id="1449976"/>
    <lineage>
        <taxon>Bacteria</taxon>
        <taxon>Bacillati</taxon>
        <taxon>Actinomycetota</taxon>
        <taxon>Actinomycetes</taxon>
        <taxon>Pseudonocardiales</taxon>
        <taxon>Pseudonocardiaceae</taxon>
        <taxon>Kutzneria</taxon>
    </lineage>
</organism>
<dbReference type="AlphaFoldDB" id="W5WBN0"/>
<evidence type="ECO:0000313" key="1">
    <source>
        <dbReference type="EMBL" id="AHH98282.1"/>
    </source>
</evidence>
<dbReference type="KEGG" id="kal:KALB_4920"/>
<dbReference type="EMBL" id="CP007155">
    <property type="protein sequence ID" value="AHH98282.1"/>
    <property type="molecule type" value="Genomic_DNA"/>
</dbReference>